<reference evidence="2 3" key="1">
    <citation type="journal article" date="2016" name="Mol. Biol. Evol.">
        <title>Comparative Genomics of Early-Diverging Mushroom-Forming Fungi Provides Insights into the Origins of Lignocellulose Decay Capabilities.</title>
        <authorList>
            <person name="Nagy L.G."/>
            <person name="Riley R."/>
            <person name="Tritt A."/>
            <person name="Adam C."/>
            <person name="Daum C."/>
            <person name="Floudas D."/>
            <person name="Sun H."/>
            <person name="Yadav J.S."/>
            <person name="Pangilinan J."/>
            <person name="Larsson K.H."/>
            <person name="Matsuura K."/>
            <person name="Barry K."/>
            <person name="Labutti K."/>
            <person name="Kuo R."/>
            <person name="Ohm R.A."/>
            <person name="Bhattacharya S.S."/>
            <person name="Shirouzu T."/>
            <person name="Yoshinaga Y."/>
            <person name="Martin F.M."/>
            <person name="Grigoriev I.V."/>
            <person name="Hibbett D.S."/>
        </authorList>
    </citation>
    <scope>NUCLEOTIDE SEQUENCE [LARGE SCALE GENOMIC DNA]</scope>
    <source>
        <strain evidence="2 3">HHB12029</strain>
    </source>
</reference>
<keyword evidence="3" id="KW-1185">Reference proteome</keyword>
<evidence type="ECO:0000313" key="2">
    <source>
        <dbReference type="EMBL" id="KZV92603.1"/>
    </source>
</evidence>
<evidence type="ECO:0000256" key="1">
    <source>
        <dbReference type="SAM" id="MobiDB-lite"/>
    </source>
</evidence>
<protein>
    <submittedName>
        <fullName evidence="2">Uncharacterized protein</fullName>
    </submittedName>
</protein>
<evidence type="ECO:0000313" key="3">
    <source>
        <dbReference type="Proteomes" id="UP000077266"/>
    </source>
</evidence>
<dbReference type="AlphaFoldDB" id="A0A165HXM1"/>
<dbReference type="InParanoid" id="A0A165HXM1"/>
<dbReference type="EMBL" id="KV426005">
    <property type="protein sequence ID" value="KZV92603.1"/>
    <property type="molecule type" value="Genomic_DNA"/>
</dbReference>
<accession>A0A165HXM1</accession>
<proteinExistence type="predicted"/>
<gene>
    <name evidence="2" type="ORF">EXIGLDRAFT_768820</name>
</gene>
<feature type="region of interest" description="Disordered" evidence="1">
    <location>
        <begin position="53"/>
        <end position="74"/>
    </location>
</feature>
<name>A0A165HXM1_EXIGL</name>
<feature type="compositionally biased region" description="Low complexity" evidence="1">
    <location>
        <begin position="58"/>
        <end position="74"/>
    </location>
</feature>
<organism evidence="2 3">
    <name type="scientific">Exidia glandulosa HHB12029</name>
    <dbReference type="NCBI Taxonomy" id="1314781"/>
    <lineage>
        <taxon>Eukaryota</taxon>
        <taxon>Fungi</taxon>
        <taxon>Dikarya</taxon>
        <taxon>Basidiomycota</taxon>
        <taxon>Agaricomycotina</taxon>
        <taxon>Agaricomycetes</taxon>
        <taxon>Auriculariales</taxon>
        <taxon>Exidiaceae</taxon>
        <taxon>Exidia</taxon>
    </lineage>
</organism>
<sequence length="156" mass="16453">MAILLQCSEEFPYAIDIICDAVLPFVDLLVIGALREMGDEIAGLKAALSSRPPPAASAPPSAATSAPVASAAAPPRANACKDLYATRAASTTPRHPPPAQPSPWPHHLCATTQLDSSFMLLPQPRLVLQLQTLSVRAMLSMRLLLAFLLPGHLGCL</sequence>
<dbReference type="Proteomes" id="UP000077266">
    <property type="component" value="Unassembled WGS sequence"/>
</dbReference>